<keyword evidence="1" id="KW-1133">Transmembrane helix</keyword>
<dbReference type="EMBL" id="LR214951">
    <property type="protein sequence ID" value="VEU59791.1"/>
    <property type="molecule type" value="Genomic_DNA"/>
</dbReference>
<feature type="transmembrane region" description="Helical" evidence="1">
    <location>
        <begin position="6"/>
        <end position="26"/>
    </location>
</feature>
<organism evidence="3 4">
    <name type="scientific">Mesomycoplasma neurolyticum</name>
    <dbReference type="NCBI Taxonomy" id="2120"/>
    <lineage>
        <taxon>Bacteria</taxon>
        <taxon>Bacillati</taxon>
        <taxon>Mycoplasmatota</taxon>
        <taxon>Mycoplasmoidales</taxon>
        <taxon>Metamycoplasmataceae</taxon>
        <taxon>Mesomycoplasma</taxon>
    </lineage>
</organism>
<keyword evidence="1" id="KW-0472">Membrane</keyword>
<proteinExistence type="predicted"/>
<evidence type="ECO:0000313" key="4">
    <source>
        <dbReference type="Proteomes" id="UP000289440"/>
    </source>
</evidence>
<dbReference type="PROSITE" id="PS50965">
    <property type="entry name" value="NERD"/>
    <property type="match status" value="1"/>
</dbReference>
<dbReference type="InterPro" id="IPR011528">
    <property type="entry name" value="NERD"/>
</dbReference>
<keyword evidence="4" id="KW-1185">Reference proteome</keyword>
<protein>
    <recommendedName>
        <fullName evidence="2">NERD domain-containing protein</fullName>
    </recommendedName>
</protein>
<keyword evidence="1" id="KW-0812">Transmembrane</keyword>
<evidence type="ECO:0000259" key="2">
    <source>
        <dbReference type="PROSITE" id="PS50965"/>
    </source>
</evidence>
<evidence type="ECO:0000313" key="3">
    <source>
        <dbReference type="EMBL" id="VEU59791.1"/>
    </source>
</evidence>
<dbReference type="RefSeq" id="WP_129720156.1">
    <property type="nucleotide sequence ID" value="NZ_LR214951.1"/>
</dbReference>
<dbReference type="Proteomes" id="UP000289440">
    <property type="component" value="Chromosome"/>
</dbReference>
<gene>
    <name evidence="3" type="ORF">NCTC10166_00777</name>
</gene>
<sequence>MVIIIIIFTTISLLLFLLFFILFLLLKIQKVRKSKKENRENLEGSFLLLKKWSEKNNFIFIPKNLFKTQDGNLFFQDSILITNKFLLLIKFVNENSSIKGDVDAFYWDTGKKYEDKMRNPLFLTEKNISYVQQIIDKKIPLISALVFSKKVEDINITNNSYKHLVFIKENEIINSIEQLQQNLQLQVKTQNEILEFKKLLEKRITTKQQDFVFWNIFLTKNE</sequence>
<feature type="domain" description="NERD" evidence="2">
    <location>
        <begin position="37"/>
        <end position="154"/>
    </location>
</feature>
<reference evidence="3 4" key="1">
    <citation type="submission" date="2019-01" db="EMBL/GenBank/DDBJ databases">
        <authorList>
            <consortium name="Pathogen Informatics"/>
        </authorList>
    </citation>
    <scope>NUCLEOTIDE SEQUENCE [LARGE SCALE GENOMIC DNA]</scope>
    <source>
        <strain evidence="3 4">NCTC10166</strain>
    </source>
</reference>
<evidence type="ECO:0000256" key="1">
    <source>
        <dbReference type="SAM" id="Phobius"/>
    </source>
</evidence>
<name>A0A449A6A5_9BACT</name>
<accession>A0A449A6A5</accession>
<dbReference type="AlphaFoldDB" id="A0A449A6A5"/>
<dbReference type="KEGG" id="mnu:NCTC10166_00777"/>